<gene>
    <name evidence="6" type="ORF">MCOR_3967</name>
</gene>
<proteinExistence type="inferred from homology"/>
<keyword evidence="4" id="KW-0342">GTP-binding</keyword>
<dbReference type="InterPro" id="IPR018316">
    <property type="entry name" value="Tubulin/FtsZ_2-layer-sand-dom"/>
</dbReference>
<protein>
    <submittedName>
        <fullName evidence="6">TUBE</fullName>
    </submittedName>
</protein>
<dbReference type="Proteomes" id="UP000507470">
    <property type="component" value="Unassembled WGS sequence"/>
</dbReference>
<keyword evidence="2" id="KW-0493">Microtubule</keyword>
<dbReference type="InterPro" id="IPR037103">
    <property type="entry name" value="Tubulin/FtsZ-like_C"/>
</dbReference>
<dbReference type="Gene3D" id="1.10.287.600">
    <property type="entry name" value="Helix hairpin bin"/>
    <property type="match status" value="1"/>
</dbReference>
<dbReference type="InterPro" id="IPR008280">
    <property type="entry name" value="Tub_FtsZ_C"/>
</dbReference>
<evidence type="ECO:0000256" key="3">
    <source>
        <dbReference type="ARBA" id="ARBA00022741"/>
    </source>
</evidence>
<dbReference type="GO" id="GO:0005874">
    <property type="term" value="C:microtubule"/>
    <property type="evidence" value="ECO:0007669"/>
    <property type="project" value="UniProtKB-KW"/>
</dbReference>
<evidence type="ECO:0000256" key="1">
    <source>
        <dbReference type="ARBA" id="ARBA00009636"/>
    </source>
</evidence>
<sequence>MTINKYVKKKEGEILDDGRTVLKQAGRVAKEYEVTGIYNALDSFTQQKYNLLGRQRTFSFDAHNQTLMKRLYSRKMETVMSRVRNYNSLTIKHTCPFSRKLLSILKPNLKIIHWNQEGWKTGLCVVPPVGQSYSLLTLANNTCIQHSFTDLRDRFVNLYKRKLAHVHHYTHIEGIEVSDFKQSFDSLKYSNK</sequence>
<comment type="similarity">
    <text evidence="1">Belongs to the tubulin family.</text>
</comment>
<organism evidence="6 7">
    <name type="scientific">Mytilus coruscus</name>
    <name type="common">Sea mussel</name>
    <dbReference type="NCBI Taxonomy" id="42192"/>
    <lineage>
        <taxon>Eukaryota</taxon>
        <taxon>Metazoa</taxon>
        <taxon>Spiralia</taxon>
        <taxon>Lophotrochozoa</taxon>
        <taxon>Mollusca</taxon>
        <taxon>Bivalvia</taxon>
        <taxon>Autobranchia</taxon>
        <taxon>Pteriomorphia</taxon>
        <taxon>Mytilida</taxon>
        <taxon>Mytiloidea</taxon>
        <taxon>Mytilidae</taxon>
        <taxon>Mytilinae</taxon>
        <taxon>Mytilus</taxon>
    </lineage>
</organism>
<keyword evidence="7" id="KW-1185">Reference proteome</keyword>
<evidence type="ECO:0000313" key="7">
    <source>
        <dbReference type="Proteomes" id="UP000507470"/>
    </source>
</evidence>
<dbReference type="InterPro" id="IPR023123">
    <property type="entry name" value="Tubulin_C"/>
</dbReference>
<evidence type="ECO:0000256" key="2">
    <source>
        <dbReference type="ARBA" id="ARBA00022701"/>
    </source>
</evidence>
<dbReference type="EMBL" id="CACVKT020000731">
    <property type="protein sequence ID" value="CAC5362077.1"/>
    <property type="molecule type" value="Genomic_DNA"/>
</dbReference>
<accession>A0A6J8A6P2</accession>
<keyword evidence="3" id="KW-0547">Nucleotide-binding</keyword>
<evidence type="ECO:0000256" key="4">
    <source>
        <dbReference type="ARBA" id="ARBA00023134"/>
    </source>
</evidence>
<dbReference type="Gene3D" id="3.30.1330.20">
    <property type="entry name" value="Tubulin/FtsZ, C-terminal domain"/>
    <property type="match status" value="1"/>
</dbReference>
<feature type="domain" description="Tubulin/FtsZ 2-layer sandwich" evidence="5">
    <location>
        <begin position="108"/>
        <end position="152"/>
    </location>
</feature>
<dbReference type="AlphaFoldDB" id="A0A6J8A6P2"/>
<reference evidence="6 7" key="1">
    <citation type="submission" date="2020-06" db="EMBL/GenBank/DDBJ databases">
        <authorList>
            <person name="Li R."/>
            <person name="Bekaert M."/>
        </authorList>
    </citation>
    <scope>NUCLEOTIDE SEQUENCE [LARGE SCALE GENOMIC DNA]</scope>
    <source>
        <strain evidence="7">wild</strain>
    </source>
</reference>
<evidence type="ECO:0000259" key="5">
    <source>
        <dbReference type="Pfam" id="PF03953"/>
    </source>
</evidence>
<dbReference type="GO" id="GO:0005525">
    <property type="term" value="F:GTP binding"/>
    <property type="evidence" value="ECO:0007669"/>
    <property type="project" value="UniProtKB-KW"/>
</dbReference>
<dbReference type="SUPFAM" id="SSF55307">
    <property type="entry name" value="Tubulin C-terminal domain-like"/>
    <property type="match status" value="1"/>
</dbReference>
<name>A0A6J8A6P2_MYTCO</name>
<dbReference type="Pfam" id="PF03953">
    <property type="entry name" value="Tubulin_C"/>
    <property type="match status" value="1"/>
</dbReference>
<evidence type="ECO:0000313" key="6">
    <source>
        <dbReference type="EMBL" id="CAC5362077.1"/>
    </source>
</evidence>
<dbReference type="OrthoDB" id="6250594at2759"/>